<keyword evidence="1" id="KW-0175">Coiled coil</keyword>
<sequence length="564" mass="62183">MPDHLFSPDALAALTQIAAGARACDLESETLDFKQDAGSDGETIRVLLDAAICFANLKGGSIVVGVADDVPGPDAFLGTDISIELIRQRIYERTQPAMVVSAIEHEHTGKRLVIVNVAEGMEMASDTKGRSSRRHGSACLPLSISQAATLNDDRRRFDWSAEPSDLTLADVSETALDEARTRLRRYDDERRRLAEAPTRDLLGDLGLVRDGRLTRAAEVLCCAREAHPPFTYVFRESAGGEVRSQYRESVPGLIAYRDVLSRIVASTSPTPVVLRDGQQLELHDFPLVAIREALGNALLHRDYRQPEAIYVDHSPHVLSFVSPGPLVVGVTPSNILHVSSKPRNALLAGVARTLGLAEELSRGIDRMYREMIKLGKRPPEITDEAPFRVRVDLTGGAPNQIVARFTATLPHHVQDDVDTMLVLFTLMNRQQITVRELAPTLQRGNAATEAVLERLSEPDIDVVTPVNRSGQARWQLSSRVLAELRPALAYRTMNADQIDRKIVEFVRKNATIDNKTLQIFFDLDVNGAAYRLRTLVQSGVLQKLGEQRRGPGIQYGPGPAFPKR</sequence>
<evidence type="ECO:0000259" key="2">
    <source>
        <dbReference type="Pfam" id="PF04326"/>
    </source>
</evidence>
<dbReference type="Proteomes" id="UP000008229">
    <property type="component" value="Chromosome"/>
</dbReference>
<dbReference type="AlphaFoldDB" id="D3F2T3"/>
<dbReference type="OrthoDB" id="9805115at2"/>
<dbReference type="InterPro" id="IPR038475">
    <property type="entry name" value="RecG_C_sf"/>
</dbReference>
<evidence type="ECO:0000313" key="4">
    <source>
        <dbReference type="Proteomes" id="UP000008229"/>
    </source>
</evidence>
<dbReference type="Gene3D" id="3.30.950.30">
    <property type="entry name" value="Schlafen, AAA domain"/>
    <property type="match status" value="1"/>
</dbReference>
<evidence type="ECO:0000313" key="3">
    <source>
        <dbReference type="EMBL" id="ADB54214.1"/>
    </source>
</evidence>
<feature type="coiled-coil region" evidence="1">
    <location>
        <begin position="169"/>
        <end position="196"/>
    </location>
</feature>
<keyword evidence="4" id="KW-1185">Reference proteome</keyword>
<dbReference type="PANTHER" id="PTHR30595">
    <property type="entry name" value="GLPR-RELATED TRANSCRIPTIONAL REPRESSOR"/>
    <property type="match status" value="1"/>
</dbReference>
<dbReference type="InterPro" id="IPR007421">
    <property type="entry name" value="Schlafen_AlbA_2_dom"/>
</dbReference>
<dbReference type="RefSeq" id="WP_012937265.1">
    <property type="nucleotide sequence ID" value="NC_013739.1"/>
</dbReference>
<dbReference type="Gene3D" id="6.10.10.130">
    <property type="match status" value="1"/>
</dbReference>
<gene>
    <name evidence="3" type="ordered locus">Cwoe_5813</name>
</gene>
<name>D3F2T3_CONWI</name>
<dbReference type="Pfam" id="PF04326">
    <property type="entry name" value="SLFN_AlbA_2"/>
    <property type="match status" value="1"/>
</dbReference>
<protein>
    <submittedName>
        <fullName evidence="3">Putative transcriptional regulator</fullName>
    </submittedName>
</protein>
<dbReference type="EMBL" id="CP001854">
    <property type="protein sequence ID" value="ADB54214.1"/>
    <property type="molecule type" value="Genomic_DNA"/>
</dbReference>
<reference evidence="4" key="2">
    <citation type="submission" date="2010-01" db="EMBL/GenBank/DDBJ databases">
        <title>The complete genome of Conexibacter woesei DSM 14684.</title>
        <authorList>
            <consortium name="US DOE Joint Genome Institute (JGI-PGF)"/>
            <person name="Lucas S."/>
            <person name="Copeland A."/>
            <person name="Lapidus A."/>
            <person name="Glavina del Rio T."/>
            <person name="Dalin E."/>
            <person name="Tice H."/>
            <person name="Bruce D."/>
            <person name="Goodwin L."/>
            <person name="Pitluck S."/>
            <person name="Kyrpides N."/>
            <person name="Mavromatis K."/>
            <person name="Ivanova N."/>
            <person name="Mikhailova N."/>
            <person name="Chertkov O."/>
            <person name="Brettin T."/>
            <person name="Detter J.C."/>
            <person name="Han C."/>
            <person name="Larimer F."/>
            <person name="Land M."/>
            <person name="Hauser L."/>
            <person name="Markowitz V."/>
            <person name="Cheng J.-F."/>
            <person name="Hugenholtz P."/>
            <person name="Woyke T."/>
            <person name="Wu D."/>
            <person name="Pukall R."/>
            <person name="Steenblock K."/>
            <person name="Schneider S."/>
            <person name="Klenk H.-P."/>
            <person name="Eisen J.A."/>
        </authorList>
    </citation>
    <scope>NUCLEOTIDE SEQUENCE [LARGE SCALE GENOMIC DNA]</scope>
    <source>
        <strain evidence="4">DSM 14684 / CIP 108061 / JCM 11494 / NBRC 100937 / ID131577</strain>
    </source>
</reference>
<dbReference type="InterPro" id="IPR038461">
    <property type="entry name" value="Schlafen_AlbA_2_dom_sf"/>
</dbReference>
<proteinExistence type="predicted"/>
<evidence type="ECO:0000256" key="1">
    <source>
        <dbReference type="SAM" id="Coils"/>
    </source>
</evidence>
<dbReference type="eggNOG" id="COG2865">
    <property type="taxonomic scope" value="Bacteria"/>
</dbReference>
<dbReference type="STRING" id="469383.Cwoe_5813"/>
<reference evidence="3 4" key="1">
    <citation type="journal article" date="2010" name="Stand. Genomic Sci.">
        <title>Complete genome sequence of Conexibacter woesei type strain (ID131577).</title>
        <authorList>
            <person name="Pukall R."/>
            <person name="Lapidus A."/>
            <person name="Glavina Del Rio T."/>
            <person name="Copeland A."/>
            <person name="Tice H."/>
            <person name="Cheng J.-F."/>
            <person name="Lucas S."/>
            <person name="Chen F."/>
            <person name="Nolan M."/>
            <person name="Bruce D."/>
            <person name="Goodwin L."/>
            <person name="Pitluck S."/>
            <person name="Mavromatis K."/>
            <person name="Ivanova N."/>
            <person name="Ovchinnikova G."/>
            <person name="Pati A."/>
            <person name="Chen A."/>
            <person name="Palaniappan K."/>
            <person name="Land M."/>
            <person name="Hauser L."/>
            <person name="Chang Y.-J."/>
            <person name="Jeffries C.D."/>
            <person name="Chain P."/>
            <person name="Meincke L."/>
            <person name="Sims D."/>
            <person name="Brettin T."/>
            <person name="Detter J.C."/>
            <person name="Rohde M."/>
            <person name="Goeker M."/>
            <person name="Bristow J."/>
            <person name="Eisen J.A."/>
            <person name="Markowitz V."/>
            <person name="Kyrpides N.C."/>
            <person name="Klenk H.-P."/>
            <person name="Hugenholtz P."/>
        </authorList>
    </citation>
    <scope>NUCLEOTIDE SEQUENCE [LARGE SCALE GENOMIC DNA]</scope>
    <source>
        <strain evidence="4">DSM 14684 / CIP 108061 / JCM 11494 / NBRC 100937 / ID131577</strain>
    </source>
</reference>
<dbReference type="Gene3D" id="3.30.565.60">
    <property type="match status" value="1"/>
</dbReference>
<dbReference type="Pfam" id="PF13749">
    <property type="entry name" value="HATPase_c_4"/>
    <property type="match status" value="1"/>
</dbReference>
<dbReference type="PANTHER" id="PTHR30595:SF6">
    <property type="entry name" value="SCHLAFEN ALBA-2 DOMAIN-CONTAINING PROTEIN"/>
    <property type="match status" value="1"/>
</dbReference>
<organism evidence="3 4">
    <name type="scientific">Conexibacter woesei (strain DSM 14684 / CCUG 47730 / CIP 108061 / JCM 11494 / NBRC 100937 / ID131577)</name>
    <dbReference type="NCBI Taxonomy" id="469383"/>
    <lineage>
        <taxon>Bacteria</taxon>
        <taxon>Bacillati</taxon>
        <taxon>Actinomycetota</taxon>
        <taxon>Thermoleophilia</taxon>
        <taxon>Solirubrobacterales</taxon>
        <taxon>Conexibacteraceae</taxon>
        <taxon>Conexibacter</taxon>
    </lineage>
</organism>
<feature type="domain" description="Schlafen AlbA-2" evidence="2">
    <location>
        <begin position="27"/>
        <end position="142"/>
    </location>
</feature>
<dbReference type="KEGG" id="cwo:Cwoe_5813"/>
<accession>D3F2T3</accession>
<dbReference type="HOGENOM" id="CLU_024970_7_0_11"/>
<dbReference type="Gene3D" id="1.10.10.2340">
    <property type="match status" value="1"/>
</dbReference>